<reference evidence="4" key="1">
    <citation type="submission" date="2016-11" db="UniProtKB">
        <authorList>
            <consortium name="WormBaseParasite"/>
        </authorList>
    </citation>
    <scope>IDENTIFICATION</scope>
</reference>
<keyword evidence="3" id="KW-1185">Reference proteome</keyword>
<sequence>MLGHKLDKRIVPYFVKYMIEKPNLFCCRRLTRLSMINDRMCDVAKSLIKTDTLFFSNSNQGVSVGTKTERIYIDSYNAFKLKMLSLHRLLKHRQELHIRIHIVANMPCEDELEFFTPEVAEGCGRMFLDFFPNAYFSVDFDVEGSPFIAKKILPMIDIIVPRLRKMRCTPCQMPWFEGITLDHLELSRKKRREGYCGLCISPVFLINARRITSHELLDFSKFLNDELRVQHNLQEFNCAIDLSKSEIIGHYYEVFGAIKASLPNLGLLNLVGCDDTVRWRDPKRRRDYEHDLHHKLQNGQMSEPYQQSISRLCWHIQQIVEYSHVKTNLSIQFQVRSDDYFKASQLLFKELLEDIHIDCENGHKGFDYPGTKKTLLFKGRNTEAIVAIEVLR</sequence>
<name>A0A1I7SV16_BURXY</name>
<evidence type="ECO:0000313" key="2">
    <source>
        <dbReference type="Proteomes" id="UP000095284"/>
    </source>
</evidence>
<dbReference type="AlphaFoldDB" id="A0A1I7SV16"/>
<gene>
    <name evidence="1" type="ORF">BXYJ_LOCUS4963</name>
</gene>
<evidence type="ECO:0000313" key="4">
    <source>
        <dbReference type="WBParaSite" id="BXY_1689000.1"/>
    </source>
</evidence>
<dbReference type="WBParaSite" id="BXY_1689000.1">
    <property type="protein sequence ID" value="BXY_1689000.1"/>
    <property type="gene ID" value="BXY_1689000"/>
</dbReference>
<dbReference type="Proteomes" id="UP000095284">
    <property type="component" value="Unplaced"/>
</dbReference>
<evidence type="ECO:0000313" key="1">
    <source>
        <dbReference type="EMBL" id="CAD5217294.1"/>
    </source>
</evidence>
<proteinExistence type="predicted"/>
<protein>
    <submittedName>
        <fullName evidence="1">(pine wood nematode) hypothetical protein</fullName>
    </submittedName>
</protein>
<organism evidence="2 4">
    <name type="scientific">Bursaphelenchus xylophilus</name>
    <name type="common">Pinewood nematode worm</name>
    <name type="synonym">Aphelenchoides xylophilus</name>
    <dbReference type="NCBI Taxonomy" id="6326"/>
    <lineage>
        <taxon>Eukaryota</taxon>
        <taxon>Metazoa</taxon>
        <taxon>Ecdysozoa</taxon>
        <taxon>Nematoda</taxon>
        <taxon>Chromadorea</taxon>
        <taxon>Rhabditida</taxon>
        <taxon>Tylenchina</taxon>
        <taxon>Tylenchomorpha</taxon>
        <taxon>Aphelenchoidea</taxon>
        <taxon>Aphelenchoididae</taxon>
        <taxon>Bursaphelenchus</taxon>
    </lineage>
</organism>
<dbReference type="EMBL" id="CAJFCV020000002">
    <property type="protein sequence ID" value="CAG9100740.1"/>
    <property type="molecule type" value="Genomic_DNA"/>
</dbReference>
<accession>A0A1I7SV16</accession>
<evidence type="ECO:0000313" key="3">
    <source>
        <dbReference type="Proteomes" id="UP000659654"/>
    </source>
</evidence>
<reference evidence="1" key="2">
    <citation type="submission" date="2020-09" db="EMBL/GenBank/DDBJ databases">
        <authorList>
            <person name="Kikuchi T."/>
        </authorList>
    </citation>
    <scope>NUCLEOTIDE SEQUENCE</scope>
    <source>
        <strain evidence="1">Ka4C1</strain>
    </source>
</reference>
<dbReference type="Proteomes" id="UP000659654">
    <property type="component" value="Unassembled WGS sequence"/>
</dbReference>
<dbReference type="Proteomes" id="UP000582659">
    <property type="component" value="Unassembled WGS sequence"/>
</dbReference>
<dbReference type="EMBL" id="CAJFDI010000002">
    <property type="protein sequence ID" value="CAD5217294.1"/>
    <property type="molecule type" value="Genomic_DNA"/>
</dbReference>